<evidence type="ECO:0000313" key="5">
    <source>
        <dbReference type="Proteomes" id="UP000199258"/>
    </source>
</evidence>
<dbReference type="PANTHER" id="PTHR43420">
    <property type="entry name" value="ACETYLTRANSFERASE"/>
    <property type="match status" value="1"/>
</dbReference>
<dbReference type="Proteomes" id="UP000199258">
    <property type="component" value="Unassembled WGS sequence"/>
</dbReference>
<dbReference type="PANTHER" id="PTHR43420:SF44">
    <property type="entry name" value="ACETYLTRANSFERASE YPEA"/>
    <property type="match status" value="1"/>
</dbReference>
<gene>
    <name evidence="4" type="ORF">SAMN04488693_10969</name>
</gene>
<dbReference type="PROSITE" id="PS51186">
    <property type="entry name" value="GNAT"/>
    <property type="match status" value="2"/>
</dbReference>
<dbReference type="InterPro" id="IPR050680">
    <property type="entry name" value="YpeA/RimI_acetyltransf"/>
</dbReference>
<keyword evidence="2" id="KW-0012">Acyltransferase</keyword>
<protein>
    <submittedName>
        <fullName evidence="4">Ribosomal protein S18 acetylase RimI</fullName>
    </submittedName>
</protein>
<reference evidence="4 5" key="1">
    <citation type="submission" date="2016-10" db="EMBL/GenBank/DDBJ databases">
        <authorList>
            <person name="de Groot N.N."/>
        </authorList>
    </citation>
    <scope>NUCLEOTIDE SEQUENCE [LARGE SCALE GENOMIC DNA]</scope>
    <source>
        <strain evidence="4 5">NP_1H</strain>
    </source>
</reference>
<keyword evidence="4" id="KW-0689">Ribosomal protein</keyword>
<dbReference type="InterPro" id="IPR000182">
    <property type="entry name" value="GNAT_dom"/>
</dbReference>
<dbReference type="STRING" id="335973.SAMN04488693_10969"/>
<dbReference type="GO" id="GO:0005840">
    <property type="term" value="C:ribosome"/>
    <property type="evidence" value="ECO:0007669"/>
    <property type="project" value="UniProtKB-KW"/>
</dbReference>
<proteinExistence type="predicted"/>
<feature type="domain" description="N-acetyltransferase" evidence="3">
    <location>
        <begin position="185"/>
        <end position="336"/>
    </location>
</feature>
<evidence type="ECO:0000313" key="4">
    <source>
        <dbReference type="EMBL" id="SDI32782.1"/>
    </source>
</evidence>
<feature type="domain" description="N-acetyltransferase" evidence="3">
    <location>
        <begin position="23"/>
        <end position="182"/>
    </location>
</feature>
<accession>A0A1G8JNP2</accession>
<organism evidence="4 5">
    <name type="scientific">Arthrobacter subterraneus</name>
    <dbReference type="NCBI Taxonomy" id="335973"/>
    <lineage>
        <taxon>Bacteria</taxon>
        <taxon>Bacillati</taxon>
        <taxon>Actinomycetota</taxon>
        <taxon>Actinomycetes</taxon>
        <taxon>Micrococcales</taxon>
        <taxon>Micrococcaceae</taxon>
        <taxon>Arthrobacter</taxon>
    </lineage>
</organism>
<dbReference type="InterPro" id="IPR016181">
    <property type="entry name" value="Acyl_CoA_acyltransferase"/>
</dbReference>
<dbReference type="SUPFAM" id="SSF55729">
    <property type="entry name" value="Acyl-CoA N-acyltransferases (Nat)"/>
    <property type="match status" value="2"/>
</dbReference>
<keyword evidence="5" id="KW-1185">Reference proteome</keyword>
<keyword evidence="1" id="KW-0808">Transferase</keyword>
<sequence length="336" mass="37419">MARAITYAGSMPTPELTPPDQQLSWRAITDADIDGWEALLRRMAGEDKPDWIEQRADLEEVLHASKNNPALDTVMGFDTAGIPRAFGRISANAGSSLAHAFGGVDPAWRRRGIGRAVHEWQIERTRRRFADAGITGGVVRTYVEESNTGHQALMTAAGNTIVRWFTEMTRGLAADIPEVELDPEFEIATFSDDLSEAVRLAHNEAFQDHWGSEPRDEESWHYTVTHPEFRPDWSLAVIDSSSDEVAAYQIASYDPESRELVGHSEGYTDLLGVRRAWRGRRLAPALLTEAMRRFKADGMENAGLGVDTENPSGALGLYERLGYTPTRRSMAFERSL</sequence>
<dbReference type="EMBL" id="FNDT01000009">
    <property type="protein sequence ID" value="SDI32782.1"/>
    <property type="molecule type" value="Genomic_DNA"/>
</dbReference>
<evidence type="ECO:0000256" key="2">
    <source>
        <dbReference type="ARBA" id="ARBA00023315"/>
    </source>
</evidence>
<evidence type="ECO:0000259" key="3">
    <source>
        <dbReference type="PROSITE" id="PS51186"/>
    </source>
</evidence>
<dbReference type="Gene3D" id="3.40.630.30">
    <property type="match status" value="1"/>
</dbReference>
<keyword evidence="4" id="KW-0687">Ribonucleoprotein</keyword>
<dbReference type="AlphaFoldDB" id="A0A1G8JNP2"/>
<dbReference type="GO" id="GO:0016747">
    <property type="term" value="F:acyltransferase activity, transferring groups other than amino-acyl groups"/>
    <property type="evidence" value="ECO:0007669"/>
    <property type="project" value="InterPro"/>
</dbReference>
<name>A0A1G8JNP2_9MICC</name>
<dbReference type="Pfam" id="PF00583">
    <property type="entry name" value="Acetyltransf_1"/>
    <property type="match status" value="1"/>
</dbReference>
<evidence type="ECO:0000256" key="1">
    <source>
        <dbReference type="ARBA" id="ARBA00022679"/>
    </source>
</evidence>